<keyword evidence="1" id="KW-1133">Transmembrane helix</keyword>
<keyword evidence="1" id="KW-0472">Membrane</keyword>
<gene>
    <name evidence="2" type="ORF">HAX54_038111</name>
</gene>
<protein>
    <submittedName>
        <fullName evidence="2">Uncharacterized protein</fullName>
    </submittedName>
</protein>
<dbReference type="EMBL" id="JACEIK010005182">
    <property type="protein sequence ID" value="MCE0480884.1"/>
    <property type="molecule type" value="Genomic_DNA"/>
</dbReference>
<feature type="transmembrane region" description="Helical" evidence="1">
    <location>
        <begin position="95"/>
        <end position="115"/>
    </location>
</feature>
<comment type="caution">
    <text evidence="2">The sequence shown here is derived from an EMBL/GenBank/DDBJ whole genome shotgun (WGS) entry which is preliminary data.</text>
</comment>
<sequence>MGDGMHIHTPVYHNTKWRTTWELQREETAEVVNDLCELTGYTKGKLPIRYLRASISAKRLTAIDCEMLVDKMDILCRPKMEGGLGIVESLKVRQFIIHLLLVTLLAFYGNTLAAPLVSNGKTSLLELILKISGASNLITPSIKLYYKPLRWWFVGKYGKLDVRKDIAIPGVL</sequence>
<name>A0ABS8VM55_DATST</name>
<evidence type="ECO:0000313" key="2">
    <source>
        <dbReference type="EMBL" id="MCE0480884.1"/>
    </source>
</evidence>
<keyword evidence="1" id="KW-0812">Transmembrane</keyword>
<dbReference type="Proteomes" id="UP000823775">
    <property type="component" value="Unassembled WGS sequence"/>
</dbReference>
<evidence type="ECO:0000256" key="1">
    <source>
        <dbReference type="SAM" id="Phobius"/>
    </source>
</evidence>
<evidence type="ECO:0000313" key="3">
    <source>
        <dbReference type="Proteomes" id="UP000823775"/>
    </source>
</evidence>
<accession>A0ABS8VM55</accession>
<reference evidence="2 3" key="1">
    <citation type="journal article" date="2021" name="BMC Genomics">
        <title>Datura genome reveals duplications of psychoactive alkaloid biosynthetic genes and high mutation rate following tissue culture.</title>
        <authorList>
            <person name="Rajewski A."/>
            <person name="Carter-House D."/>
            <person name="Stajich J."/>
            <person name="Litt A."/>
        </authorList>
    </citation>
    <scope>NUCLEOTIDE SEQUENCE [LARGE SCALE GENOMIC DNA]</scope>
    <source>
        <strain evidence="2">AR-01</strain>
    </source>
</reference>
<keyword evidence="3" id="KW-1185">Reference proteome</keyword>
<proteinExistence type="predicted"/>
<organism evidence="2 3">
    <name type="scientific">Datura stramonium</name>
    <name type="common">Jimsonweed</name>
    <name type="synonym">Common thornapple</name>
    <dbReference type="NCBI Taxonomy" id="4076"/>
    <lineage>
        <taxon>Eukaryota</taxon>
        <taxon>Viridiplantae</taxon>
        <taxon>Streptophyta</taxon>
        <taxon>Embryophyta</taxon>
        <taxon>Tracheophyta</taxon>
        <taxon>Spermatophyta</taxon>
        <taxon>Magnoliopsida</taxon>
        <taxon>eudicotyledons</taxon>
        <taxon>Gunneridae</taxon>
        <taxon>Pentapetalae</taxon>
        <taxon>asterids</taxon>
        <taxon>lamiids</taxon>
        <taxon>Solanales</taxon>
        <taxon>Solanaceae</taxon>
        <taxon>Solanoideae</taxon>
        <taxon>Datureae</taxon>
        <taxon>Datura</taxon>
    </lineage>
</organism>